<feature type="domain" description="DALR anticodon binding" evidence="12">
    <location>
        <begin position="582"/>
        <end position="680"/>
    </location>
</feature>
<keyword evidence="14" id="KW-1185">Reference proteome</keyword>
<evidence type="ECO:0000259" key="12">
    <source>
        <dbReference type="Pfam" id="PF05746"/>
    </source>
</evidence>
<dbReference type="GO" id="GO:0004814">
    <property type="term" value="F:arginine-tRNA ligase activity"/>
    <property type="evidence" value="ECO:0007669"/>
    <property type="project" value="InterPro"/>
</dbReference>
<keyword evidence="4 11" id="KW-0963">Cytoplasm</keyword>
<comment type="subunit">
    <text evidence="3 11">Tetramer of two alpha and two beta subunits.</text>
</comment>
<comment type="subcellular location">
    <subcellularLocation>
        <location evidence="1 11">Cytoplasm</location>
    </subcellularLocation>
</comment>
<evidence type="ECO:0000256" key="2">
    <source>
        <dbReference type="ARBA" id="ARBA00008226"/>
    </source>
</evidence>
<proteinExistence type="inferred from homology"/>
<organism evidence="13 14">
    <name type="scientific">Buchnera aphidicola subsp. Tuberolachnus salignus</name>
    <dbReference type="NCBI Taxonomy" id="98804"/>
    <lineage>
        <taxon>Bacteria</taxon>
        <taxon>Pseudomonadati</taxon>
        <taxon>Pseudomonadota</taxon>
        <taxon>Gammaproteobacteria</taxon>
        <taxon>Enterobacterales</taxon>
        <taxon>Erwiniaceae</taxon>
        <taxon>Buchnera</taxon>
    </lineage>
</organism>
<dbReference type="RefSeq" id="WP_075472393.1">
    <property type="nucleotide sequence ID" value="NZ_CP135003.1"/>
</dbReference>
<dbReference type="PANTHER" id="PTHR30075:SF2">
    <property type="entry name" value="GLYCINE--TRNA LIGASE, CHLOROPLASTIC_MITOCHONDRIAL 2"/>
    <property type="match status" value="1"/>
</dbReference>
<dbReference type="AlphaFoldDB" id="A0A160SXZ8"/>
<evidence type="ECO:0000256" key="3">
    <source>
        <dbReference type="ARBA" id="ARBA00011209"/>
    </source>
</evidence>
<evidence type="ECO:0000256" key="7">
    <source>
        <dbReference type="ARBA" id="ARBA00022840"/>
    </source>
</evidence>
<dbReference type="InterPro" id="IPR015944">
    <property type="entry name" value="Gly-tRNA-synth_bsu"/>
</dbReference>
<dbReference type="EMBL" id="LN890285">
    <property type="protein sequence ID" value="CUR53074.1"/>
    <property type="molecule type" value="Genomic_DNA"/>
</dbReference>
<dbReference type="PANTHER" id="PTHR30075">
    <property type="entry name" value="GLYCYL-TRNA SYNTHETASE"/>
    <property type="match status" value="1"/>
</dbReference>
<keyword evidence="6 11" id="KW-0547">Nucleotide-binding</keyword>
<dbReference type="PRINTS" id="PR01045">
    <property type="entry name" value="TRNASYNTHGB"/>
</dbReference>
<dbReference type="EC" id="6.1.1.14" evidence="11"/>
<dbReference type="GO" id="GO:0006420">
    <property type="term" value="P:arginyl-tRNA aminoacylation"/>
    <property type="evidence" value="ECO:0007669"/>
    <property type="project" value="InterPro"/>
</dbReference>
<dbReference type="Pfam" id="PF02092">
    <property type="entry name" value="tRNA_synt_2f"/>
    <property type="match status" value="1"/>
</dbReference>
<dbReference type="InterPro" id="IPR006194">
    <property type="entry name" value="Gly-tRNA-synth_heterodimer"/>
</dbReference>
<keyword evidence="5 11" id="KW-0436">Ligase</keyword>
<dbReference type="InterPro" id="IPR008909">
    <property type="entry name" value="DALR_anticod-bd"/>
</dbReference>
<dbReference type="PATRIC" id="fig|98804.3.peg.84"/>
<gene>
    <name evidence="11 13" type="primary">glyS</name>
    <name evidence="13" type="ORF">BTSPAZIEG_0093</name>
</gene>
<dbReference type="STRING" id="98804.BTSPAZIEG_0093"/>
<dbReference type="Pfam" id="PF05746">
    <property type="entry name" value="DALR_1"/>
    <property type="match status" value="1"/>
</dbReference>
<dbReference type="GO" id="GO:0005524">
    <property type="term" value="F:ATP binding"/>
    <property type="evidence" value="ECO:0007669"/>
    <property type="project" value="UniProtKB-UniRule"/>
</dbReference>
<keyword evidence="7 11" id="KW-0067">ATP-binding</keyword>
<keyword evidence="8 11" id="KW-0648">Protein biosynthesis</keyword>
<dbReference type="NCBIfam" id="TIGR00211">
    <property type="entry name" value="glyS"/>
    <property type="match status" value="1"/>
</dbReference>
<evidence type="ECO:0000256" key="4">
    <source>
        <dbReference type="ARBA" id="ARBA00022490"/>
    </source>
</evidence>
<comment type="similarity">
    <text evidence="2 11">Belongs to the class-II aminoacyl-tRNA synthetase family.</text>
</comment>
<dbReference type="SUPFAM" id="SSF109604">
    <property type="entry name" value="HD-domain/PDEase-like"/>
    <property type="match status" value="1"/>
</dbReference>
<keyword evidence="9 11" id="KW-0030">Aminoacyl-tRNA synthetase</keyword>
<comment type="catalytic activity">
    <reaction evidence="10 11">
        <text>tRNA(Gly) + glycine + ATP = glycyl-tRNA(Gly) + AMP + diphosphate</text>
        <dbReference type="Rhea" id="RHEA:16013"/>
        <dbReference type="Rhea" id="RHEA-COMP:9664"/>
        <dbReference type="Rhea" id="RHEA-COMP:9683"/>
        <dbReference type="ChEBI" id="CHEBI:30616"/>
        <dbReference type="ChEBI" id="CHEBI:33019"/>
        <dbReference type="ChEBI" id="CHEBI:57305"/>
        <dbReference type="ChEBI" id="CHEBI:78442"/>
        <dbReference type="ChEBI" id="CHEBI:78522"/>
        <dbReference type="ChEBI" id="CHEBI:456215"/>
        <dbReference type="EC" id="6.1.1.14"/>
    </reaction>
</comment>
<evidence type="ECO:0000256" key="6">
    <source>
        <dbReference type="ARBA" id="ARBA00022741"/>
    </source>
</evidence>
<evidence type="ECO:0000313" key="14">
    <source>
        <dbReference type="Proteomes" id="UP000243633"/>
    </source>
</evidence>
<dbReference type="PROSITE" id="PS50861">
    <property type="entry name" value="AA_TRNA_LIGASE_II_GLYAB"/>
    <property type="match status" value="1"/>
</dbReference>
<dbReference type="GO" id="GO:0005829">
    <property type="term" value="C:cytosol"/>
    <property type="evidence" value="ECO:0007669"/>
    <property type="project" value="TreeGrafter"/>
</dbReference>
<dbReference type="HAMAP" id="MF_00255">
    <property type="entry name" value="Gly_tRNA_synth_beta"/>
    <property type="match status" value="1"/>
</dbReference>
<reference evidence="14" key="1">
    <citation type="submission" date="2015-10" db="EMBL/GenBank/DDBJ databases">
        <authorList>
            <person name="Manzano-Marin A."/>
            <person name="Manzano-Marin A."/>
        </authorList>
    </citation>
    <scope>NUCLEOTIDE SEQUENCE [LARGE SCALE GENOMIC DNA]</scope>
    <source>
        <strain evidence="14">BTs</strain>
    </source>
</reference>
<dbReference type="OrthoDB" id="9775440at2"/>
<evidence type="ECO:0000256" key="5">
    <source>
        <dbReference type="ARBA" id="ARBA00022598"/>
    </source>
</evidence>
<evidence type="ECO:0000313" key="13">
    <source>
        <dbReference type="EMBL" id="CUR53074.1"/>
    </source>
</evidence>
<accession>A0A160SXZ8</accession>
<sequence length="696" mass="83215">MKKNIFLIELIIEDLPAYQLSKILKEFLKIFLELLKTNNIVWDKIQKFSTPRRLALKIIDLKNNNKEQTIRIKGPLLKNAYKKNGNITQDTQKWIKKFQINKKNIKKSIINKKKYLTYNIKKNSITLFDVLKKIIPYALLKIPCKNAMFWNESNIKFIRPIRNILILFNNIVIPIKLFGLTSNSTSMGHFFLDPYFFSILHANYYTEKFYIKKKILINQKTRKEKIFFDLINIMKDFSYFVDIKNSLLNEVTSMVEWPKVLIGSFSKKFLKIPKSILIYVMEKQQKYFPVYSSKNKKLLNTFICVSNIESKNFKNVILGNENVLSARFNDVLFFLKKDLLIPFENRINLLKNISFHYKLGTLFEKILRIQKVSIWLSKKIKNVNLKLLTRTIQLSKCDLTTLMVFEYPELQGIIGSQYSKFFNEKKEISCSIKEHYFPKFSTDHLPNYTIAQIISITDKLDTITGIFSIHEEPKKNSDSYAIKRAAIGILRILIKYKIKIRFDKLIKHSLKSYSIKKNVKELITKILFFFKKKFQQFYTKKYSKDLIQSILVLNTTNFLDIYKRIFILHKYKKKKQYYLIIVTYKRIDNILKKLNYSKNLIVLINFKFFNTTEKILFQKIQNIQKKIQNKTKKFCYLKFFKKIKKLCILLKKFFENNLINHENTIIKNNRLILMNYVKEIFFYFADFSCLKIPKKK</sequence>
<dbReference type="GO" id="GO:0006426">
    <property type="term" value="P:glycyl-tRNA aminoacylation"/>
    <property type="evidence" value="ECO:0007669"/>
    <property type="project" value="UniProtKB-UniRule"/>
</dbReference>
<evidence type="ECO:0000256" key="9">
    <source>
        <dbReference type="ARBA" id="ARBA00023146"/>
    </source>
</evidence>
<evidence type="ECO:0000256" key="10">
    <source>
        <dbReference type="ARBA" id="ARBA00047937"/>
    </source>
</evidence>
<evidence type="ECO:0000256" key="11">
    <source>
        <dbReference type="HAMAP-Rule" id="MF_00255"/>
    </source>
</evidence>
<name>A0A160SXZ8_BUCTT</name>
<protein>
    <recommendedName>
        <fullName evidence="11">Glycine--tRNA ligase beta subunit</fullName>
        <ecNumber evidence="11">6.1.1.14</ecNumber>
    </recommendedName>
    <alternativeName>
        <fullName evidence="11">Glycyl-tRNA synthetase beta subunit</fullName>
        <shortName evidence="11">GlyRS</shortName>
    </alternativeName>
</protein>
<evidence type="ECO:0000256" key="8">
    <source>
        <dbReference type="ARBA" id="ARBA00022917"/>
    </source>
</evidence>
<evidence type="ECO:0000256" key="1">
    <source>
        <dbReference type="ARBA" id="ARBA00004496"/>
    </source>
</evidence>
<dbReference type="Proteomes" id="UP000243633">
    <property type="component" value="Chromosome 1"/>
</dbReference>
<dbReference type="GO" id="GO:0004820">
    <property type="term" value="F:glycine-tRNA ligase activity"/>
    <property type="evidence" value="ECO:0007669"/>
    <property type="project" value="UniProtKB-UniRule"/>
</dbReference>